<dbReference type="Proteomes" id="UP001497602">
    <property type="component" value="Unassembled WGS sequence"/>
</dbReference>
<evidence type="ECO:0000313" key="3">
    <source>
        <dbReference type="Proteomes" id="UP001497602"/>
    </source>
</evidence>
<evidence type="ECO:0000313" key="2">
    <source>
        <dbReference type="EMBL" id="CAL2107331.1"/>
    </source>
</evidence>
<name>A0ABM9PNM3_9FLAO</name>
<dbReference type="EMBL" id="CAXJRC010000033">
    <property type="protein sequence ID" value="CAL2107331.1"/>
    <property type="molecule type" value="Genomic_DNA"/>
</dbReference>
<reference evidence="2 3" key="1">
    <citation type="submission" date="2024-05" db="EMBL/GenBank/DDBJ databases">
        <authorList>
            <person name="Duchaud E."/>
        </authorList>
    </citation>
    <scope>NUCLEOTIDE SEQUENCE [LARGE SCALE GENOMIC DNA]</scope>
    <source>
        <strain evidence="2">Ena-SAMPLE-TAB-13-05-2024-13:56:06:370-140305</strain>
    </source>
</reference>
<sequence>MKLLINLLFFVINLTVQHVSAQEQGITVSVTNATSDKGKVNFALYTKKGFLKEPLQRKSATIKRGISTIVFDKIEQGEYAVVCYHDKNNNDIMDFEPNGMPTENYGASNNTMNFGPPKYNDAKFMLNDKNVSLEIRF</sequence>
<gene>
    <name evidence="2" type="ORF">T190115A13A_30177</name>
</gene>
<dbReference type="Pfam" id="PF09912">
    <property type="entry name" value="DUF2141"/>
    <property type="match status" value="1"/>
</dbReference>
<dbReference type="InterPro" id="IPR018673">
    <property type="entry name" value="DUF2141"/>
</dbReference>
<evidence type="ECO:0000256" key="1">
    <source>
        <dbReference type="SAM" id="SignalP"/>
    </source>
</evidence>
<feature type="chain" id="PRO_5046530055" description="DUF2141 domain-containing protein" evidence="1">
    <location>
        <begin position="22"/>
        <end position="137"/>
    </location>
</feature>
<feature type="signal peptide" evidence="1">
    <location>
        <begin position="1"/>
        <end position="21"/>
    </location>
</feature>
<proteinExistence type="predicted"/>
<evidence type="ECO:0008006" key="4">
    <source>
        <dbReference type="Google" id="ProtNLM"/>
    </source>
</evidence>
<organism evidence="2 3">
    <name type="scientific">Tenacibaculum vairaonense</name>
    <dbReference type="NCBI Taxonomy" id="3137860"/>
    <lineage>
        <taxon>Bacteria</taxon>
        <taxon>Pseudomonadati</taxon>
        <taxon>Bacteroidota</taxon>
        <taxon>Flavobacteriia</taxon>
        <taxon>Flavobacteriales</taxon>
        <taxon>Flavobacteriaceae</taxon>
        <taxon>Tenacibaculum</taxon>
    </lineage>
</organism>
<protein>
    <recommendedName>
        <fullName evidence="4">DUF2141 domain-containing protein</fullName>
    </recommendedName>
</protein>
<keyword evidence="3" id="KW-1185">Reference proteome</keyword>
<accession>A0ABM9PNM3</accession>
<dbReference type="RefSeq" id="WP_348738972.1">
    <property type="nucleotide sequence ID" value="NZ_CAXJRC010000033.1"/>
</dbReference>
<keyword evidence="1" id="KW-0732">Signal</keyword>
<comment type="caution">
    <text evidence="2">The sequence shown here is derived from an EMBL/GenBank/DDBJ whole genome shotgun (WGS) entry which is preliminary data.</text>
</comment>